<evidence type="ECO:0000256" key="2">
    <source>
        <dbReference type="SAM" id="Phobius"/>
    </source>
</evidence>
<dbReference type="Proteomes" id="UP000828390">
    <property type="component" value="Unassembled WGS sequence"/>
</dbReference>
<reference evidence="4" key="1">
    <citation type="journal article" date="2019" name="bioRxiv">
        <title>The Genome of the Zebra Mussel, Dreissena polymorpha: A Resource for Invasive Species Research.</title>
        <authorList>
            <person name="McCartney M.A."/>
            <person name="Auch B."/>
            <person name="Kono T."/>
            <person name="Mallez S."/>
            <person name="Zhang Y."/>
            <person name="Obille A."/>
            <person name="Becker A."/>
            <person name="Abrahante J.E."/>
            <person name="Garbe J."/>
            <person name="Badalamenti J.P."/>
            <person name="Herman A."/>
            <person name="Mangelson H."/>
            <person name="Liachko I."/>
            <person name="Sullivan S."/>
            <person name="Sone E.D."/>
            <person name="Koren S."/>
            <person name="Silverstein K.A.T."/>
            <person name="Beckman K.B."/>
            <person name="Gohl D.M."/>
        </authorList>
    </citation>
    <scope>NUCLEOTIDE SEQUENCE</scope>
    <source>
        <strain evidence="4">Duluth1</strain>
        <tissue evidence="4">Whole animal</tissue>
    </source>
</reference>
<accession>A0A9D4M0Q0</accession>
<feature type="chain" id="PRO_5039352601" evidence="3">
    <location>
        <begin position="26"/>
        <end position="228"/>
    </location>
</feature>
<keyword evidence="2" id="KW-0472">Membrane</keyword>
<gene>
    <name evidence="4" type="ORF">DPMN_031821</name>
</gene>
<sequence>MDIVRGILLLNGVAVLPSVLYPLTASEHRPGSEGETSTRREGELITHREEGLKTRRKEEPPKRREGELKTRRKGEPKTRRKGEPKTRREGEPRTRIEDGSKTHRKGEPITCREGEHIKHREGYLRRIALFSLSRIVAIVQVVFIPFVIMLHFFSEIRIESQSQTIVIFSIAMICVSFSWWENFSDDRFCGKTFMKLKFYLQESRPVINFFTSLWKIGITRVETIILYR</sequence>
<feature type="signal peptide" evidence="3">
    <location>
        <begin position="1"/>
        <end position="25"/>
    </location>
</feature>
<evidence type="ECO:0000313" key="4">
    <source>
        <dbReference type="EMBL" id="KAH3868670.1"/>
    </source>
</evidence>
<keyword evidence="3" id="KW-0732">Signal</keyword>
<evidence type="ECO:0000256" key="3">
    <source>
        <dbReference type="SAM" id="SignalP"/>
    </source>
</evidence>
<feature type="region of interest" description="Disordered" evidence="1">
    <location>
        <begin position="25"/>
        <end position="112"/>
    </location>
</feature>
<evidence type="ECO:0000313" key="5">
    <source>
        <dbReference type="Proteomes" id="UP000828390"/>
    </source>
</evidence>
<organism evidence="4 5">
    <name type="scientific">Dreissena polymorpha</name>
    <name type="common">Zebra mussel</name>
    <name type="synonym">Mytilus polymorpha</name>
    <dbReference type="NCBI Taxonomy" id="45954"/>
    <lineage>
        <taxon>Eukaryota</taxon>
        <taxon>Metazoa</taxon>
        <taxon>Spiralia</taxon>
        <taxon>Lophotrochozoa</taxon>
        <taxon>Mollusca</taxon>
        <taxon>Bivalvia</taxon>
        <taxon>Autobranchia</taxon>
        <taxon>Heteroconchia</taxon>
        <taxon>Euheterodonta</taxon>
        <taxon>Imparidentia</taxon>
        <taxon>Neoheterodontei</taxon>
        <taxon>Myida</taxon>
        <taxon>Dreissenoidea</taxon>
        <taxon>Dreissenidae</taxon>
        <taxon>Dreissena</taxon>
    </lineage>
</organism>
<keyword evidence="2" id="KW-0812">Transmembrane</keyword>
<feature type="transmembrane region" description="Helical" evidence="2">
    <location>
        <begin position="127"/>
        <end position="153"/>
    </location>
</feature>
<evidence type="ECO:0000256" key="1">
    <source>
        <dbReference type="SAM" id="MobiDB-lite"/>
    </source>
</evidence>
<keyword evidence="5" id="KW-1185">Reference proteome</keyword>
<dbReference type="AlphaFoldDB" id="A0A9D4M0Q0"/>
<dbReference type="EMBL" id="JAIWYP010000002">
    <property type="protein sequence ID" value="KAH3868670.1"/>
    <property type="molecule type" value="Genomic_DNA"/>
</dbReference>
<name>A0A9D4M0Q0_DREPO</name>
<keyword evidence="2" id="KW-1133">Transmembrane helix</keyword>
<feature type="compositionally biased region" description="Basic and acidic residues" evidence="1">
    <location>
        <begin position="26"/>
        <end position="112"/>
    </location>
</feature>
<comment type="caution">
    <text evidence="4">The sequence shown here is derived from an EMBL/GenBank/DDBJ whole genome shotgun (WGS) entry which is preliminary data.</text>
</comment>
<proteinExistence type="predicted"/>
<reference evidence="4" key="2">
    <citation type="submission" date="2020-11" db="EMBL/GenBank/DDBJ databases">
        <authorList>
            <person name="McCartney M.A."/>
            <person name="Auch B."/>
            <person name="Kono T."/>
            <person name="Mallez S."/>
            <person name="Becker A."/>
            <person name="Gohl D.M."/>
            <person name="Silverstein K.A.T."/>
            <person name="Koren S."/>
            <person name="Bechman K.B."/>
            <person name="Herman A."/>
            <person name="Abrahante J.E."/>
            <person name="Garbe J."/>
        </authorList>
    </citation>
    <scope>NUCLEOTIDE SEQUENCE</scope>
    <source>
        <strain evidence="4">Duluth1</strain>
        <tissue evidence="4">Whole animal</tissue>
    </source>
</reference>
<protein>
    <submittedName>
        <fullName evidence="4">Uncharacterized protein</fullName>
    </submittedName>
</protein>
<feature type="transmembrane region" description="Helical" evidence="2">
    <location>
        <begin position="165"/>
        <end position="183"/>
    </location>
</feature>